<comment type="caution">
    <text evidence="3">The sequence shown here is derived from an EMBL/GenBank/DDBJ whole genome shotgun (WGS) entry which is preliminary data.</text>
</comment>
<organism evidence="3 4">
    <name type="scientific">Aduncisulcus paluster</name>
    <dbReference type="NCBI Taxonomy" id="2918883"/>
    <lineage>
        <taxon>Eukaryota</taxon>
        <taxon>Metamonada</taxon>
        <taxon>Carpediemonas-like organisms</taxon>
        <taxon>Aduncisulcus</taxon>
    </lineage>
</organism>
<evidence type="ECO:0000256" key="1">
    <source>
        <dbReference type="SAM" id="MobiDB-lite"/>
    </source>
</evidence>
<sequence>MIFFQVSDAISSPHEDKSVIEQLFRLTISYSDNEVDKIAIGEALTSLPAEKLLSIVKFLVNGSCDVKSEYFFFLIGGRILSDLPGLFKFLSSTCHECIKEMDRINLYGVSDRSVSEEKPLSKSTIEFICDKYSKIASILFQCVCIANNLMSVDLNFKHLSCVAKVCSALSITLHNHNNFASHLISSIPLSETKIARTTASTLPTLILHTIFKSIIDRELLISSFLGFIMNVASFISPFPFEPAILSFLSLIMHEHMCIAHSTSVQYIEKKTELENAETRLAKKKGGWGSSKIEKEIQKIKPVVLGLKEKYDQNVSFASSFQAIIHHIASCNAKKNKRLMRYGIFGFSSPLFVLSASVPLLTSPQLQLPHPQRLDGTLILHRGAMCLLKFCDSMEIEVMNELASGGLVQEAEEIKAQQERLKAKRKGMLEREKKREEERAKKQKEQKKTGEGDTAPTAKGPTAVAEDELAMDEAPIAGSTLEASNASGVCSTDFLEDVSKDQGEEDSVIIGDSSYIVPDDDEVVAAAVPPKKEEMKKEQKKGKGKNVSIVSVPQQGTATTTATVTSSAASASYSEDLEVIGPNTSIMMEEDEQPHTVFDCERLTSLDHINTLTFLLAFCKEIMKICSKSLIGASELRTSEMQQQEIHPLEPSSAHATKNLSIHKFPSNPLIQAQQHGSPVSQPAITSSGAVQSTCSTAPPETKAQVSTGVTGEKPKETESSVAPPSIPSVTSGVVQHASDGSGQSSAPAAPTITLASDTAVVRLQIPVSYTTLSAAEGFNAICGIMATLISHSSGHLLSFYTDVIKFVDFYTMGINCMRLWLLCAVREHKAQNKKESNRKESAVKVVDVFAGEIPEEEGREGEEEDQTEHVVDLETFQRNFLSSSIEGVLHYFHHYFVKFDTDRLLLTRMFGELQQIQNFKKEHEVEFEAARPLLKLLGYRVKGEITPQFILFSVVIGAVLVILGLIIPLMRK</sequence>
<name>A0ABQ5KS35_9EUKA</name>
<feature type="compositionally biased region" description="Polar residues" evidence="1">
    <location>
        <begin position="719"/>
        <end position="746"/>
    </location>
</feature>
<protein>
    <submittedName>
        <fullName evidence="3">Uncharacterized protein</fullName>
    </submittedName>
</protein>
<dbReference type="Proteomes" id="UP001057375">
    <property type="component" value="Unassembled WGS sequence"/>
</dbReference>
<reference evidence="3" key="1">
    <citation type="submission" date="2022-03" db="EMBL/GenBank/DDBJ databases">
        <title>Draft genome sequence of Aduncisulcus paluster, a free-living microaerophilic Fornicata.</title>
        <authorList>
            <person name="Yuyama I."/>
            <person name="Kume K."/>
            <person name="Tamura T."/>
            <person name="Inagaki Y."/>
            <person name="Hashimoto T."/>
        </authorList>
    </citation>
    <scope>NUCLEOTIDE SEQUENCE</scope>
    <source>
        <strain evidence="3">NY0171</strain>
    </source>
</reference>
<dbReference type="EMBL" id="BQXS01010872">
    <property type="protein sequence ID" value="GKT34816.1"/>
    <property type="molecule type" value="Genomic_DNA"/>
</dbReference>
<gene>
    <name evidence="3" type="ORF">ADUPG1_008100</name>
</gene>
<keyword evidence="4" id="KW-1185">Reference proteome</keyword>
<evidence type="ECO:0000313" key="4">
    <source>
        <dbReference type="Proteomes" id="UP001057375"/>
    </source>
</evidence>
<feature type="compositionally biased region" description="Polar residues" evidence="1">
    <location>
        <begin position="670"/>
        <end position="709"/>
    </location>
</feature>
<keyword evidence="2" id="KW-0812">Transmembrane</keyword>
<feature type="region of interest" description="Disordered" evidence="1">
    <location>
        <begin position="418"/>
        <end position="461"/>
    </location>
</feature>
<evidence type="ECO:0000313" key="3">
    <source>
        <dbReference type="EMBL" id="GKT34816.1"/>
    </source>
</evidence>
<feature type="region of interest" description="Disordered" evidence="1">
    <location>
        <begin position="670"/>
        <end position="749"/>
    </location>
</feature>
<keyword evidence="2" id="KW-1133">Transmembrane helix</keyword>
<accession>A0ABQ5KS35</accession>
<evidence type="ECO:0000256" key="2">
    <source>
        <dbReference type="SAM" id="Phobius"/>
    </source>
</evidence>
<proteinExistence type="predicted"/>
<feature type="transmembrane region" description="Helical" evidence="2">
    <location>
        <begin position="949"/>
        <end position="970"/>
    </location>
</feature>
<feature type="compositionally biased region" description="Basic and acidic residues" evidence="1">
    <location>
        <begin position="418"/>
        <end position="439"/>
    </location>
</feature>
<keyword evidence="2" id="KW-0472">Membrane</keyword>